<name>A0ABV7YXM9_9BACT</name>
<feature type="domain" description="DM13" evidence="2">
    <location>
        <begin position="46"/>
        <end position="146"/>
    </location>
</feature>
<protein>
    <submittedName>
        <fullName evidence="3">DM13 domain-containing protein</fullName>
    </submittedName>
</protein>
<dbReference type="EMBL" id="JBHRYQ010000001">
    <property type="protein sequence ID" value="MFC3811075.1"/>
    <property type="molecule type" value="Genomic_DNA"/>
</dbReference>
<proteinExistence type="predicted"/>
<evidence type="ECO:0000313" key="3">
    <source>
        <dbReference type="EMBL" id="MFC3811075.1"/>
    </source>
</evidence>
<organism evidence="3 4">
    <name type="scientific">Lacihabitans lacunae</name>
    <dbReference type="NCBI Taxonomy" id="1028214"/>
    <lineage>
        <taxon>Bacteria</taxon>
        <taxon>Pseudomonadati</taxon>
        <taxon>Bacteroidota</taxon>
        <taxon>Cytophagia</taxon>
        <taxon>Cytophagales</taxon>
        <taxon>Leadbetterellaceae</taxon>
        <taxon>Lacihabitans</taxon>
    </lineage>
</organism>
<reference evidence="4" key="1">
    <citation type="journal article" date="2019" name="Int. J. Syst. Evol. Microbiol.">
        <title>The Global Catalogue of Microorganisms (GCM) 10K type strain sequencing project: providing services to taxonomists for standard genome sequencing and annotation.</title>
        <authorList>
            <consortium name="The Broad Institute Genomics Platform"/>
            <consortium name="The Broad Institute Genome Sequencing Center for Infectious Disease"/>
            <person name="Wu L."/>
            <person name="Ma J."/>
        </authorList>
    </citation>
    <scope>NUCLEOTIDE SEQUENCE [LARGE SCALE GENOMIC DNA]</scope>
    <source>
        <strain evidence="4">CECT 7956</strain>
    </source>
</reference>
<dbReference type="Proteomes" id="UP001595616">
    <property type="component" value="Unassembled WGS sequence"/>
</dbReference>
<sequence>MKYTIALLLFTLISCSKSEVAADSSGSTQTNNMTDGGAVNTTGKKLLFEGSFTNGAHPTSGKAGIYQDDMGEITLVFDSFKTDAGPDLRIYMAEDKSVSNFIEITNKVENGNKSYVLPKTWDSAKQRQVLIWCKQFSVLFGSADLKAK</sequence>
<evidence type="ECO:0000313" key="4">
    <source>
        <dbReference type="Proteomes" id="UP001595616"/>
    </source>
</evidence>
<dbReference type="PROSITE" id="PS51257">
    <property type="entry name" value="PROKAR_LIPOPROTEIN"/>
    <property type="match status" value="1"/>
</dbReference>
<dbReference type="RefSeq" id="WP_379837757.1">
    <property type="nucleotide sequence ID" value="NZ_JBHRYQ010000001.1"/>
</dbReference>
<accession>A0ABV7YXM9</accession>
<dbReference type="PROSITE" id="PS51549">
    <property type="entry name" value="DM13"/>
    <property type="match status" value="1"/>
</dbReference>
<keyword evidence="1" id="KW-0732">Signal</keyword>
<gene>
    <name evidence="3" type="ORF">ACFOOI_10450</name>
</gene>
<dbReference type="InterPro" id="IPR019545">
    <property type="entry name" value="DM13_domain"/>
</dbReference>
<dbReference type="Pfam" id="PF10517">
    <property type="entry name" value="DM13"/>
    <property type="match status" value="1"/>
</dbReference>
<keyword evidence="4" id="KW-1185">Reference proteome</keyword>
<evidence type="ECO:0000259" key="2">
    <source>
        <dbReference type="PROSITE" id="PS51549"/>
    </source>
</evidence>
<feature type="chain" id="PRO_5047303156" evidence="1">
    <location>
        <begin position="22"/>
        <end position="148"/>
    </location>
</feature>
<feature type="signal peptide" evidence="1">
    <location>
        <begin position="1"/>
        <end position="21"/>
    </location>
</feature>
<evidence type="ECO:0000256" key="1">
    <source>
        <dbReference type="SAM" id="SignalP"/>
    </source>
</evidence>
<comment type="caution">
    <text evidence="3">The sequence shown here is derived from an EMBL/GenBank/DDBJ whole genome shotgun (WGS) entry which is preliminary data.</text>
</comment>